<feature type="domain" description="Malonyl-CoA:ACP transacylase (MAT)" evidence="3">
    <location>
        <begin position="22"/>
        <end position="70"/>
    </location>
</feature>
<proteinExistence type="predicted"/>
<dbReference type="InterPro" id="IPR001227">
    <property type="entry name" value="Ac_transferase_dom_sf"/>
</dbReference>
<protein>
    <submittedName>
        <fullName evidence="4">Acyltransferase domain-containing protein</fullName>
    </submittedName>
</protein>
<gene>
    <name evidence="4" type="ORF">G3M58_15600</name>
</gene>
<organism evidence="4">
    <name type="scientific">Streptomyces sp. SID7499</name>
    <dbReference type="NCBI Taxonomy" id="2706086"/>
    <lineage>
        <taxon>Bacteria</taxon>
        <taxon>Bacillati</taxon>
        <taxon>Actinomycetota</taxon>
        <taxon>Actinomycetes</taxon>
        <taxon>Kitasatosporales</taxon>
        <taxon>Streptomycetaceae</taxon>
        <taxon>Streptomyces</taxon>
    </lineage>
</organism>
<feature type="non-terminal residue" evidence="4">
    <location>
        <position position="72"/>
    </location>
</feature>
<comment type="caution">
    <text evidence="4">The sequence shown here is derived from an EMBL/GenBank/DDBJ whole genome shotgun (WGS) entry which is preliminary data.</text>
</comment>
<dbReference type="PANTHER" id="PTHR43775">
    <property type="entry name" value="FATTY ACID SYNTHASE"/>
    <property type="match status" value="1"/>
</dbReference>
<dbReference type="Gene3D" id="3.40.366.10">
    <property type="entry name" value="Malonyl-Coenzyme A Acyl Carrier Protein, domain 2"/>
    <property type="match status" value="1"/>
</dbReference>
<sequence length="72" mass="7548">EDLRVALFPASDDADALDLAARRLTETRLAQPALFTTQYALARLLGAWGVQPAALLGHSIGELTAACLSGVL</sequence>
<dbReference type="GO" id="GO:0004312">
    <property type="term" value="F:fatty acid synthase activity"/>
    <property type="evidence" value="ECO:0007669"/>
    <property type="project" value="TreeGrafter"/>
</dbReference>
<dbReference type="AlphaFoldDB" id="A0A6G3WR02"/>
<keyword evidence="1" id="KW-0596">Phosphopantetheine</keyword>
<dbReference type="EMBL" id="JAAGMN010001649">
    <property type="protein sequence ID" value="NEE07872.1"/>
    <property type="molecule type" value="Genomic_DNA"/>
</dbReference>
<feature type="non-terminal residue" evidence="4">
    <location>
        <position position="1"/>
    </location>
</feature>
<evidence type="ECO:0000256" key="2">
    <source>
        <dbReference type="ARBA" id="ARBA00022553"/>
    </source>
</evidence>
<dbReference type="SUPFAM" id="SSF52151">
    <property type="entry name" value="FabD/lysophospholipase-like"/>
    <property type="match status" value="1"/>
</dbReference>
<dbReference type="GO" id="GO:0006633">
    <property type="term" value="P:fatty acid biosynthetic process"/>
    <property type="evidence" value="ECO:0007669"/>
    <property type="project" value="TreeGrafter"/>
</dbReference>
<accession>A0A6G3WR02</accession>
<reference evidence="4" key="1">
    <citation type="submission" date="2020-01" db="EMBL/GenBank/DDBJ databases">
        <title>Insect and environment-associated Actinomycetes.</title>
        <authorList>
            <person name="Currrie C."/>
            <person name="Chevrette M."/>
            <person name="Carlson C."/>
            <person name="Stubbendieck R."/>
            <person name="Wendt-Pienkowski E."/>
        </authorList>
    </citation>
    <scope>NUCLEOTIDE SEQUENCE</scope>
    <source>
        <strain evidence="4">SID7499</strain>
    </source>
</reference>
<keyword evidence="2" id="KW-0597">Phosphoprotein</keyword>
<dbReference type="PANTHER" id="PTHR43775:SF37">
    <property type="entry name" value="SI:DKEY-61P9.11"/>
    <property type="match status" value="1"/>
</dbReference>
<dbReference type="Pfam" id="PF00698">
    <property type="entry name" value="Acyl_transf_1"/>
    <property type="match status" value="1"/>
</dbReference>
<evidence type="ECO:0000313" key="4">
    <source>
        <dbReference type="EMBL" id="NEE07872.1"/>
    </source>
</evidence>
<keyword evidence="4" id="KW-0808">Transferase</keyword>
<name>A0A6G3WR02_9ACTN</name>
<dbReference type="InterPro" id="IPR016035">
    <property type="entry name" value="Acyl_Trfase/lysoPLipase"/>
</dbReference>
<evidence type="ECO:0000256" key="1">
    <source>
        <dbReference type="ARBA" id="ARBA00022450"/>
    </source>
</evidence>
<dbReference type="InterPro" id="IPR014043">
    <property type="entry name" value="Acyl_transferase_dom"/>
</dbReference>
<dbReference type="InterPro" id="IPR050091">
    <property type="entry name" value="PKS_NRPS_Biosynth_Enz"/>
</dbReference>
<keyword evidence="4" id="KW-0012">Acyltransferase</keyword>
<evidence type="ECO:0000259" key="3">
    <source>
        <dbReference type="Pfam" id="PF00698"/>
    </source>
</evidence>